<dbReference type="AlphaFoldDB" id="A0AAW9Q4R1"/>
<sequence length="225" mass="25399">MQLDTLYLRQSELIQTQKIVQAIFVGGQSFSVSGEGYSPHGNIYCDRQQIDPWLFPGLEECLIAGLLCNNSKLVKKEKKWMAVGDPNEVAMITLAYKAGLERSQLLEAMPLLDIIISMDGFSGVVTLHKVIPILKRNSKHHHVMYGRSLVDKVLAHCEWMTNLNGQKMWINLPEIEQTIADMKNKGLDPIILTKKYVPPTYDNLSLLDFHSGLIFMGIQGVMELK</sequence>
<keyword evidence="2" id="KW-1185">Reference proteome</keyword>
<proteinExistence type="predicted"/>
<protein>
    <submittedName>
        <fullName evidence="1">Uncharacterized protein</fullName>
    </submittedName>
</protein>
<organism evidence="1 2">
    <name type="scientific">Tumidithrix elongata BACA0141</name>
    <dbReference type="NCBI Taxonomy" id="2716417"/>
    <lineage>
        <taxon>Bacteria</taxon>
        <taxon>Bacillati</taxon>
        <taxon>Cyanobacteriota</taxon>
        <taxon>Cyanophyceae</taxon>
        <taxon>Pseudanabaenales</taxon>
        <taxon>Pseudanabaenaceae</taxon>
        <taxon>Tumidithrix</taxon>
        <taxon>Tumidithrix elongata</taxon>
    </lineage>
</organism>
<gene>
    <name evidence="1" type="ORF">V2H45_19275</name>
</gene>
<accession>A0AAW9Q4R1</accession>
<dbReference type="InterPro" id="IPR023299">
    <property type="entry name" value="ATPase_P-typ_cyto_dom_N"/>
</dbReference>
<name>A0AAW9Q4R1_9CYAN</name>
<dbReference type="Pfam" id="PF13246">
    <property type="entry name" value="Cation_ATPase"/>
    <property type="match status" value="1"/>
</dbReference>
<dbReference type="SUPFAM" id="SSF81660">
    <property type="entry name" value="Metal cation-transporting ATPase, ATP-binding domain N"/>
    <property type="match status" value="1"/>
</dbReference>
<dbReference type="RefSeq" id="WP_330485325.1">
    <property type="nucleotide sequence ID" value="NZ_JAZBJZ010000099.1"/>
</dbReference>
<evidence type="ECO:0000313" key="2">
    <source>
        <dbReference type="Proteomes" id="UP001333818"/>
    </source>
</evidence>
<reference evidence="1" key="1">
    <citation type="submission" date="2024-01" db="EMBL/GenBank/DDBJ databases">
        <title>Bank of Algae and Cyanobacteria of the Azores (BACA) strain genomes.</title>
        <authorList>
            <person name="Luz R."/>
            <person name="Cordeiro R."/>
            <person name="Fonseca A."/>
            <person name="Goncalves V."/>
        </authorList>
    </citation>
    <scope>NUCLEOTIDE SEQUENCE</scope>
    <source>
        <strain evidence="1">BACA0141</strain>
    </source>
</reference>
<comment type="caution">
    <text evidence="1">The sequence shown here is derived from an EMBL/GenBank/DDBJ whole genome shotgun (WGS) entry which is preliminary data.</text>
</comment>
<dbReference type="EMBL" id="JAZBJZ010000099">
    <property type="protein sequence ID" value="MEE3718889.1"/>
    <property type="molecule type" value="Genomic_DNA"/>
</dbReference>
<dbReference type="Proteomes" id="UP001333818">
    <property type="component" value="Unassembled WGS sequence"/>
</dbReference>
<dbReference type="Gene3D" id="3.40.1110.10">
    <property type="entry name" value="Calcium-transporting ATPase, cytoplasmic domain N"/>
    <property type="match status" value="1"/>
</dbReference>
<evidence type="ECO:0000313" key="1">
    <source>
        <dbReference type="EMBL" id="MEE3718889.1"/>
    </source>
</evidence>
<dbReference type="GO" id="GO:0000166">
    <property type="term" value="F:nucleotide binding"/>
    <property type="evidence" value="ECO:0007669"/>
    <property type="project" value="InterPro"/>
</dbReference>